<reference evidence="1" key="1">
    <citation type="submission" date="2025-08" db="UniProtKB">
        <authorList>
            <consortium name="Ensembl"/>
        </authorList>
    </citation>
    <scope>IDENTIFICATION</scope>
</reference>
<keyword evidence="2" id="KW-1185">Reference proteome</keyword>
<dbReference type="Proteomes" id="UP000694389">
    <property type="component" value="Unassembled WGS sequence"/>
</dbReference>
<evidence type="ECO:0000313" key="2">
    <source>
        <dbReference type="Proteomes" id="UP000694389"/>
    </source>
</evidence>
<proteinExistence type="predicted"/>
<evidence type="ECO:0000313" key="1">
    <source>
        <dbReference type="Ensembl" id="ENSDLAP00005035831.1"/>
    </source>
</evidence>
<accession>A0A8C4NML6</accession>
<sequence>MQKPGPPMLSSRHAEWYAAGNKYVCVENCVCTCVHIDISLWTETTLYKTVPQEIFTKDT</sequence>
<dbReference type="Ensembl" id="ENSDLAT00005038234.2">
    <property type="protein sequence ID" value="ENSDLAP00005035831.1"/>
    <property type="gene ID" value="ENSDLAG00005015948.2"/>
</dbReference>
<organism evidence="1 2">
    <name type="scientific">Dicentrarchus labrax</name>
    <name type="common">European seabass</name>
    <name type="synonym">Morone labrax</name>
    <dbReference type="NCBI Taxonomy" id="13489"/>
    <lineage>
        <taxon>Eukaryota</taxon>
        <taxon>Metazoa</taxon>
        <taxon>Chordata</taxon>
        <taxon>Craniata</taxon>
        <taxon>Vertebrata</taxon>
        <taxon>Euteleostomi</taxon>
        <taxon>Actinopterygii</taxon>
        <taxon>Neopterygii</taxon>
        <taxon>Teleostei</taxon>
        <taxon>Neoteleostei</taxon>
        <taxon>Acanthomorphata</taxon>
        <taxon>Eupercaria</taxon>
        <taxon>Moronidae</taxon>
        <taxon>Dicentrarchus</taxon>
    </lineage>
</organism>
<protein>
    <submittedName>
        <fullName evidence="1">Uncharacterized protein</fullName>
    </submittedName>
</protein>
<name>A0A8C4NML6_DICLA</name>
<reference evidence="1" key="2">
    <citation type="submission" date="2025-09" db="UniProtKB">
        <authorList>
            <consortium name="Ensembl"/>
        </authorList>
    </citation>
    <scope>IDENTIFICATION</scope>
</reference>
<dbReference type="AlphaFoldDB" id="A0A8C4NML6"/>